<dbReference type="Proteomes" id="UP000092730">
    <property type="component" value="Chromosome 7"/>
</dbReference>
<dbReference type="InterPro" id="IPR005011">
    <property type="entry name" value="SNU66/SART1"/>
</dbReference>
<evidence type="ECO:0000313" key="6">
    <source>
        <dbReference type="EMBL" id="WVW86096.1"/>
    </source>
</evidence>
<feature type="compositionally biased region" description="Acidic residues" evidence="4">
    <location>
        <begin position="297"/>
        <end position="308"/>
    </location>
</feature>
<evidence type="ECO:0000256" key="3">
    <source>
        <dbReference type="ARBA" id="ARBA00023242"/>
    </source>
</evidence>
<evidence type="ECO:0000313" key="7">
    <source>
        <dbReference type="Proteomes" id="UP000092730"/>
    </source>
</evidence>
<feature type="compositionally biased region" description="Polar residues" evidence="4">
    <location>
        <begin position="660"/>
        <end position="672"/>
    </location>
</feature>
<dbReference type="GO" id="GO:0000481">
    <property type="term" value="P:maturation of 5S rRNA"/>
    <property type="evidence" value="ECO:0007669"/>
    <property type="project" value="TreeGrafter"/>
</dbReference>
<reference evidence="5" key="3">
    <citation type="submission" date="2014-01" db="EMBL/GenBank/DDBJ databases">
        <title>Evolution of pathogenesis and genome organization in the Tremellales.</title>
        <authorList>
            <person name="Cuomo C."/>
            <person name="Litvintseva A."/>
            <person name="Heitman J."/>
            <person name="Chen Y."/>
            <person name="Sun S."/>
            <person name="Springer D."/>
            <person name="Dromer F."/>
            <person name="Young S."/>
            <person name="Zeng Q."/>
            <person name="Chapman S."/>
            <person name="Gujja S."/>
            <person name="Saif S."/>
            <person name="Birren B."/>
        </authorList>
    </citation>
    <scope>NUCLEOTIDE SEQUENCE</scope>
    <source>
        <strain evidence="5">CBS 10118</strain>
    </source>
</reference>
<evidence type="ECO:0000256" key="1">
    <source>
        <dbReference type="ARBA" id="ARBA00004123"/>
    </source>
</evidence>
<comment type="subcellular location">
    <subcellularLocation>
        <location evidence="1">Nucleus</location>
    </subcellularLocation>
</comment>
<dbReference type="Pfam" id="PF03343">
    <property type="entry name" value="SART-1"/>
    <property type="match status" value="1"/>
</dbReference>
<reference evidence="6" key="4">
    <citation type="submission" date="2024-02" db="EMBL/GenBank/DDBJ databases">
        <title>Comparative genomics of Cryptococcus and Kwoniella reveals pathogenesis evolution and contrasting modes of karyotype evolution via chromosome fusion or intercentromeric recombination.</title>
        <authorList>
            <person name="Coelho M.A."/>
            <person name="David-Palma M."/>
            <person name="Shea T."/>
            <person name="Bowers K."/>
            <person name="McGinley-Smith S."/>
            <person name="Mohammad A.W."/>
            <person name="Gnirke A."/>
            <person name="Yurkov A.M."/>
            <person name="Nowrousian M."/>
            <person name="Sun S."/>
            <person name="Cuomo C.A."/>
            <person name="Heitman J."/>
        </authorList>
    </citation>
    <scope>NUCLEOTIDE SEQUENCE</scope>
    <source>
        <strain evidence="6">CBS 10118</strain>
    </source>
</reference>
<dbReference type="GO" id="GO:0046540">
    <property type="term" value="C:U4/U6 x U5 tri-snRNP complex"/>
    <property type="evidence" value="ECO:0007669"/>
    <property type="project" value="TreeGrafter"/>
</dbReference>
<dbReference type="EMBL" id="CP144547">
    <property type="protein sequence ID" value="WVW86096.1"/>
    <property type="molecule type" value="Genomic_DNA"/>
</dbReference>
<feature type="region of interest" description="Disordered" evidence="4">
    <location>
        <begin position="401"/>
        <end position="421"/>
    </location>
</feature>
<feature type="compositionally biased region" description="Basic residues" evidence="4">
    <location>
        <begin position="280"/>
        <end position="291"/>
    </location>
</feature>
<dbReference type="GeneID" id="30211898"/>
<evidence type="ECO:0000256" key="2">
    <source>
        <dbReference type="ARBA" id="ARBA00006076"/>
    </source>
</evidence>
<feature type="region of interest" description="Disordered" evidence="4">
    <location>
        <begin position="21"/>
        <end position="96"/>
    </location>
</feature>
<feature type="compositionally biased region" description="Basic and acidic residues" evidence="4">
    <location>
        <begin position="47"/>
        <end position="69"/>
    </location>
</feature>
<keyword evidence="3" id="KW-0539">Nucleus</keyword>
<sequence>MSMNQESLTIEETLKLREQLGLSTAAPAEGEEAPVDKDALAEANYAQRREDMRREKEEKDLKERIEKSRNRSALNAKLKGKTLGTSNEDDKLDTKSWIKQQKKREKLRAAELARRAREMEEADKAIYDERDLSGLKVGHDVDEFQEGEDVILTLKDNRILEGDEDELQNVNMVDDAAIKAAKERKRKAAEQYTGYDDEEFDEDRIGVKADILGKYDDEFSSGKVKSEGFRLGAPIEKKMKIVDEDIEMGMAPATKVKLNLDYTKEFEVSDYAKEGEKGFKKPKKKKAKRSTRKAEAGGEDENGMEVDGEPTFQRRVVADGPDNLVDDDDLQAALARSRRENAKKKPKIKPEDLAARIAQQKQEEEAAQPADGADGDDDGRITFDDTSEFVRNVTLESLAAPVKRERAATPPSNASQQPVVVKIERTEEGEMDEDEDMSDEEDDALAEMAAREGLSLDEYRLKIDSQMQEMENIKKEEEGVPTESEPVVGNGVAGILSMLRNQGALRQTTAEDQERERVQKEKDLWLADHRRRVAQREMERIMSRGGNKDQAQREFENRMREQQEARDALDSYKTYKPDINIVYTDEFGRTMTPKEAWKSLSHKFHGKTSGRMKTEKRLKKIAEERKQLTMNATDTPLGMTDAFTRRQQKTGEAHMVLSVGNKQSVPQSNKKR</sequence>
<dbReference type="GO" id="GO:0045292">
    <property type="term" value="P:mRNA cis splicing, via spliceosome"/>
    <property type="evidence" value="ECO:0007669"/>
    <property type="project" value="TreeGrafter"/>
</dbReference>
<reference evidence="5" key="1">
    <citation type="submission" date="2013-07" db="EMBL/GenBank/DDBJ databases">
        <title>The Genome Sequence of Cryptococcus bestiolae CBS10118.</title>
        <authorList>
            <consortium name="The Broad Institute Genome Sequencing Platform"/>
            <person name="Cuomo C."/>
            <person name="Litvintseva A."/>
            <person name="Chen Y."/>
            <person name="Heitman J."/>
            <person name="Sun S."/>
            <person name="Springer D."/>
            <person name="Dromer F."/>
            <person name="Young S.K."/>
            <person name="Zeng Q."/>
            <person name="Gargeya S."/>
            <person name="Fitzgerald M."/>
            <person name="Abouelleil A."/>
            <person name="Alvarado L."/>
            <person name="Berlin A.M."/>
            <person name="Chapman S.B."/>
            <person name="Dewar J."/>
            <person name="Goldberg J."/>
            <person name="Griggs A."/>
            <person name="Gujja S."/>
            <person name="Hansen M."/>
            <person name="Howarth C."/>
            <person name="Imamovic A."/>
            <person name="Larimer J."/>
            <person name="McCowan C."/>
            <person name="Murphy C."/>
            <person name="Pearson M."/>
            <person name="Priest M."/>
            <person name="Roberts A."/>
            <person name="Saif S."/>
            <person name="Shea T."/>
            <person name="Sykes S."/>
            <person name="Wortman J."/>
            <person name="Nusbaum C."/>
            <person name="Birren B."/>
        </authorList>
    </citation>
    <scope>NUCLEOTIDE SEQUENCE [LARGE SCALE GENOMIC DNA]</scope>
    <source>
        <strain evidence="5">CBS 10118</strain>
    </source>
</reference>
<dbReference type="VEuPathDB" id="FungiDB:I302_07499"/>
<name>A0A1B9FWJ9_9TREE</name>
<dbReference type="RefSeq" id="XP_019044216.1">
    <property type="nucleotide sequence ID" value="XM_019194093.1"/>
</dbReference>
<dbReference type="STRING" id="1296100.A0A1B9FWJ9"/>
<dbReference type="KEGG" id="kbi:30211898"/>
<dbReference type="PANTHER" id="PTHR14152">
    <property type="entry name" value="SQUAMOUS CELL CARCINOMA ANTIGEN RECOGNISED BY CYTOTOXIC T LYMPHOCYTES"/>
    <property type="match status" value="1"/>
</dbReference>
<dbReference type="EMBL" id="KI894024">
    <property type="protein sequence ID" value="OCF23146.1"/>
    <property type="molecule type" value="Genomic_DNA"/>
</dbReference>
<evidence type="ECO:0000313" key="5">
    <source>
        <dbReference type="EMBL" id="OCF23146.1"/>
    </source>
</evidence>
<dbReference type="OrthoDB" id="5583at2759"/>
<protein>
    <submittedName>
        <fullName evidence="5">U4/U6.U5 tri-snRNP-associated protein 1</fullName>
    </submittedName>
</protein>
<organism evidence="5">
    <name type="scientific">Kwoniella bestiolae CBS 10118</name>
    <dbReference type="NCBI Taxonomy" id="1296100"/>
    <lineage>
        <taxon>Eukaryota</taxon>
        <taxon>Fungi</taxon>
        <taxon>Dikarya</taxon>
        <taxon>Basidiomycota</taxon>
        <taxon>Agaricomycotina</taxon>
        <taxon>Tremellomycetes</taxon>
        <taxon>Tremellales</taxon>
        <taxon>Cryptococcaceae</taxon>
        <taxon>Kwoniella</taxon>
    </lineage>
</organism>
<reference evidence="6" key="2">
    <citation type="submission" date="2013-07" db="EMBL/GenBank/DDBJ databases">
        <authorList>
            <consortium name="The Broad Institute Genome Sequencing Platform"/>
            <person name="Cuomo C."/>
            <person name="Litvintseva A."/>
            <person name="Chen Y."/>
            <person name="Heitman J."/>
            <person name="Sun S."/>
            <person name="Springer D."/>
            <person name="Dromer F."/>
            <person name="Young S.K."/>
            <person name="Zeng Q."/>
            <person name="Gargeya S."/>
            <person name="Fitzgerald M."/>
            <person name="Abouelleil A."/>
            <person name="Alvarado L."/>
            <person name="Berlin A.M."/>
            <person name="Chapman S.B."/>
            <person name="Dewar J."/>
            <person name="Goldberg J."/>
            <person name="Griggs A."/>
            <person name="Gujja S."/>
            <person name="Hansen M."/>
            <person name="Howarth C."/>
            <person name="Imamovic A."/>
            <person name="Larimer J."/>
            <person name="McCowan C."/>
            <person name="Murphy C."/>
            <person name="Pearson M."/>
            <person name="Priest M."/>
            <person name="Roberts A."/>
            <person name="Saif S."/>
            <person name="Shea T."/>
            <person name="Sykes S."/>
            <person name="Wortman J."/>
            <person name="Nusbaum C."/>
            <person name="Birren B."/>
        </authorList>
    </citation>
    <scope>NUCLEOTIDE SEQUENCE</scope>
    <source>
        <strain evidence="6">CBS 10118</strain>
    </source>
</reference>
<feature type="region of interest" description="Disordered" evidence="4">
    <location>
        <begin position="273"/>
        <end position="387"/>
    </location>
</feature>
<proteinExistence type="inferred from homology"/>
<gene>
    <name evidence="5" type="ORF">I302_07499</name>
    <name evidence="6" type="ORF">I302_108135</name>
</gene>
<feature type="region of interest" description="Disordered" evidence="4">
    <location>
        <begin position="647"/>
        <end position="672"/>
    </location>
</feature>
<dbReference type="PANTHER" id="PTHR14152:SF5">
    <property type="entry name" value="U4_U6.U5 TRI-SNRNP-ASSOCIATED PROTEIN 1"/>
    <property type="match status" value="1"/>
</dbReference>
<evidence type="ECO:0000256" key="4">
    <source>
        <dbReference type="SAM" id="MobiDB-lite"/>
    </source>
</evidence>
<comment type="similarity">
    <text evidence="2">Belongs to the SNU66/SART1 family.</text>
</comment>
<accession>A0A1B9FWJ9</accession>
<dbReference type="AlphaFoldDB" id="A0A1B9FWJ9"/>
<keyword evidence="7" id="KW-1185">Reference proteome</keyword>